<feature type="non-terminal residue" evidence="1">
    <location>
        <position position="58"/>
    </location>
</feature>
<keyword evidence="2" id="KW-1185">Reference proteome</keyword>
<dbReference type="Proteomes" id="UP001152795">
    <property type="component" value="Unassembled WGS sequence"/>
</dbReference>
<sequence>MSYWLGIRKNNTCKTHIVEDLANLTELKSTRCLYVENSYGNGLWKSCDEKNHAICVKS</sequence>
<evidence type="ECO:0000313" key="2">
    <source>
        <dbReference type="Proteomes" id="UP001152795"/>
    </source>
</evidence>
<organism evidence="1 2">
    <name type="scientific">Paramuricea clavata</name>
    <name type="common">Red gorgonian</name>
    <name type="synonym">Violescent sea-whip</name>
    <dbReference type="NCBI Taxonomy" id="317549"/>
    <lineage>
        <taxon>Eukaryota</taxon>
        <taxon>Metazoa</taxon>
        <taxon>Cnidaria</taxon>
        <taxon>Anthozoa</taxon>
        <taxon>Octocorallia</taxon>
        <taxon>Malacalcyonacea</taxon>
        <taxon>Plexauridae</taxon>
        <taxon>Paramuricea</taxon>
    </lineage>
</organism>
<dbReference type="EMBL" id="CACRXK020019361">
    <property type="protein sequence ID" value="CAB4033563.1"/>
    <property type="molecule type" value="Genomic_DNA"/>
</dbReference>
<comment type="caution">
    <text evidence="1">The sequence shown here is derived from an EMBL/GenBank/DDBJ whole genome shotgun (WGS) entry which is preliminary data.</text>
</comment>
<dbReference type="AlphaFoldDB" id="A0A6S7L1M0"/>
<reference evidence="1" key="1">
    <citation type="submission" date="2020-04" db="EMBL/GenBank/DDBJ databases">
        <authorList>
            <person name="Alioto T."/>
            <person name="Alioto T."/>
            <person name="Gomez Garrido J."/>
        </authorList>
    </citation>
    <scope>NUCLEOTIDE SEQUENCE</scope>
    <source>
        <strain evidence="1">A484AB</strain>
    </source>
</reference>
<evidence type="ECO:0000313" key="1">
    <source>
        <dbReference type="EMBL" id="CAB4033563.1"/>
    </source>
</evidence>
<name>A0A6S7L1M0_PARCT</name>
<proteinExistence type="predicted"/>
<accession>A0A6S7L1M0</accession>
<protein>
    <submittedName>
        <fullName evidence="1">Uncharacterized protein</fullName>
    </submittedName>
</protein>
<gene>
    <name evidence="1" type="ORF">PACLA_8A067144</name>
</gene>